<dbReference type="Pfam" id="PF04860">
    <property type="entry name" value="Phage_portal"/>
    <property type="match status" value="1"/>
</dbReference>
<proteinExistence type="predicted"/>
<dbReference type="Proteomes" id="UP000464178">
    <property type="component" value="Chromosome"/>
</dbReference>
<reference evidence="2 3" key="1">
    <citation type="submission" date="2019-05" db="EMBL/GenBank/DDBJ databases">
        <authorList>
            <consortium name="Science for Life Laboratories"/>
        </authorList>
    </citation>
    <scope>NUCLEOTIDE SEQUENCE [LARGE SCALE GENOMIC DNA]</scope>
    <source>
        <strain evidence="2">Soil9</strain>
    </source>
</reference>
<evidence type="ECO:0000313" key="2">
    <source>
        <dbReference type="EMBL" id="VTS03569.1"/>
    </source>
</evidence>
<dbReference type="NCBIfam" id="TIGR01537">
    <property type="entry name" value="portal_HK97"/>
    <property type="match status" value="1"/>
</dbReference>
<evidence type="ECO:0000313" key="3">
    <source>
        <dbReference type="Proteomes" id="UP000464178"/>
    </source>
</evidence>
<dbReference type="InterPro" id="IPR006427">
    <property type="entry name" value="Portal_HK97"/>
</dbReference>
<keyword evidence="3" id="KW-1185">Reference proteome</keyword>
<dbReference type="InterPro" id="IPR006944">
    <property type="entry name" value="Phage/GTA_portal"/>
</dbReference>
<accession>A0A6P2DL95</accession>
<dbReference type="RefSeq" id="WP_162673071.1">
    <property type="nucleotide sequence ID" value="NZ_LR593886.1"/>
</dbReference>
<dbReference type="EMBL" id="LR593886">
    <property type="protein sequence ID" value="VTS03569.1"/>
    <property type="molecule type" value="Genomic_DNA"/>
</dbReference>
<protein>
    <recommendedName>
        <fullName evidence="4">Phage portal protein</fullName>
    </recommendedName>
</protein>
<gene>
    <name evidence="2" type="ORF">SOIL9_71390</name>
</gene>
<name>A0A6P2DL95_9BACT</name>
<evidence type="ECO:0000256" key="1">
    <source>
        <dbReference type="SAM" id="MobiDB-lite"/>
    </source>
</evidence>
<dbReference type="AlphaFoldDB" id="A0A6P2DL95"/>
<feature type="region of interest" description="Disordered" evidence="1">
    <location>
        <begin position="340"/>
        <end position="405"/>
    </location>
</feature>
<organism evidence="2 3">
    <name type="scientific">Gemmata massiliana</name>
    <dbReference type="NCBI Taxonomy" id="1210884"/>
    <lineage>
        <taxon>Bacteria</taxon>
        <taxon>Pseudomonadati</taxon>
        <taxon>Planctomycetota</taxon>
        <taxon>Planctomycetia</taxon>
        <taxon>Gemmatales</taxon>
        <taxon>Gemmataceae</taxon>
        <taxon>Gemmata</taxon>
    </lineage>
</organism>
<sequence>MSLAEDADPSSGEAALAYHAWYRAISLIAQKVAAVPKHLYRRTESDAGEGKERARDHAVYRLVHERANAEQTAFQFWLQMAGHVPSRGNAYAAIWRESGMITELIPMDPDRTYPCRRNGQLWYVVYPFESEGEGIRLRPEEVLHFKGFGFDGLVGYPVWAKAAQEIGLALGQRKLESSLNKNSGRPAMLLETDQAIDDKVKTRLRDDWERMHVGLDNAGRTAILDRGLKAKAVSLNAEQLGAAGAAQMSLTAIANFTGVPASKLGAGGRNYASQEQEDTAFVADGLDFYLNVLEDEASAKLLSAPERAQGYEVKANREALLRPAIKEKFETLRVATAGKPFMTQNEARKQLDLPPSDEDDADKLLIPLNMGQGGNRNSPNDNADPGPGRPEGSANARTPKPDPAVRAAAATALKTSAKKLVKRVAFHANRAAKDAGKFMAFLDGLRAQHAAIFRAELLAAEETATAANGNGKSLKGQGADWLFETIAAEYATVSNEATPKTLAASVAALVADQEVRLPKDLAHILLESPNEA</sequence>
<dbReference type="KEGG" id="gms:SOIL9_71390"/>
<evidence type="ECO:0008006" key="4">
    <source>
        <dbReference type="Google" id="ProtNLM"/>
    </source>
</evidence>